<dbReference type="SUPFAM" id="SSF55729">
    <property type="entry name" value="Acyl-CoA N-acyltransferases (Nat)"/>
    <property type="match status" value="1"/>
</dbReference>
<evidence type="ECO:0000256" key="2">
    <source>
        <dbReference type="ARBA" id="ARBA00023315"/>
    </source>
</evidence>
<dbReference type="InterPro" id="IPR016181">
    <property type="entry name" value="Acyl_CoA_acyltransferase"/>
</dbReference>
<comment type="similarity">
    <text evidence="3">Belongs to the acetyltransferase family. RimJ subfamily.</text>
</comment>
<dbReference type="PROSITE" id="PS51186">
    <property type="entry name" value="GNAT"/>
    <property type="match status" value="1"/>
</dbReference>
<accession>A0A6C0GT63</accession>
<organism evidence="5 6">
    <name type="scientific">Rhodocytophaga rosea</name>
    <dbReference type="NCBI Taxonomy" id="2704465"/>
    <lineage>
        <taxon>Bacteria</taxon>
        <taxon>Pseudomonadati</taxon>
        <taxon>Bacteroidota</taxon>
        <taxon>Cytophagia</taxon>
        <taxon>Cytophagales</taxon>
        <taxon>Rhodocytophagaceae</taxon>
        <taxon>Rhodocytophaga</taxon>
    </lineage>
</organism>
<dbReference type="EMBL" id="CP048222">
    <property type="protein sequence ID" value="QHT71355.1"/>
    <property type="molecule type" value="Genomic_DNA"/>
</dbReference>
<dbReference type="GO" id="GO:0016747">
    <property type="term" value="F:acyltransferase activity, transferring groups other than amino-acyl groups"/>
    <property type="evidence" value="ECO:0007669"/>
    <property type="project" value="InterPro"/>
</dbReference>
<proteinExistence type="inferred from homology"/>
<reference evidence="5 6" key="1">
    <citation type="submission" date="2020-01" db="EMBL/GenBank/DDBJ databases">
        <authorList>
            <person name="Kim M.K."/>
        </authorList>
    </citation>
    <scope>NUCLEOTIDE SEQUENCE [LARGE SCALE GENOMIC DNA]</scope>
    <source>
        <strain evidence="5 6">172606-1</strain>
    </source>
</reference>
<dbReference type="KEGG" id="rhoz:GXP67_34210"/>
<dbReference type="PANTHER" id="PTHR43792">
    <property type="entry name" value="GNAT FAMILY, PUTATIVE (AFU_ORTHOLOGUE AFUA_3G00765)-RELATED-RELATED"/>
    <property type="match status" value="1"/>
</dbReference>
<keyword evidence="2" id="KW-0012">Acyltransferase</keyword>
<evidence type="ECO:0000256" key="3">
    <source>
        <dbReference type="ARBA" id="ARBA00038502"/>
    </source>
</evidence>
<dbReference type="InterPro" id="IPR051531">
    <property type="entry name" value="N-acetyltransferase"/>
</dbReference>
<evidence type="ECO:0000256" key="1">
    <source>
        <dbReference type="ARBA" id="ARBA00022679"/>
    </source>
</evidence>
<keyword evidence="1 5" id="KW-0808">Transferase</keyword>
<keyword evidence="6" id="KW-1185">Reference proteome</keyword>
<name>A0A6C0GT63_9BACT</name>
<dbReference type="Proteomes" id="UP000480178">
    <property type="component" value="Chromosome"/>
</dbReference>
<dbReference type="InterPro" id="IPR000182">
    <property type="entry name" value="GNAT_dom"/>
</dbReference>
<evidence type="ECO:0000259" key="4">
    <source>
        <dbReference type="PROSITE" id="PS51186"/>
    </source>
</evidence>
<dbReference type="PANTHER" id="PTHR43792:SF8">
    <property type="entry name" value="[RIBOSOMAL PROTEIN US5]-ALANINE N-ACETYLTRANSFERASE"/>
    <property type="match status" value="1"/>
</dbReference>
<dbReference type="AlphaFoldDB" id="A0A6C0GT63"/>
<evidence type="ECO:0000313" key="5">
    <source>
        <dbReference type="EMBL" id="QHT71355.1"/>
    </source>
</evidence>
<protein>
    <submittedName>
        <fullName evidence="5">GNAT family N-acetyltransferase</fullName>
    </submittedName>
</protein>
<feature type="domain" description="N-acetyltransferase" evidence="4">
    <location>
        <begin position="39"/>
        <end position="187"/>
    </location>
</feature>
<evidence type="ECO:0000313" key="6">
    <source>
        <dbReference type="Proteomes" id="UP000480178"/>
    </source>
</evidence>
<dbReference type="Pfam" id="PF13302">
    <property type="entry name" value="Acetyltransf_3"/>
    <property type="match status" value="1"/>
</dbReference>
<dbReference type="RefSeq" id="WP_162447294.1">
    <property type="nucleotide sequence ID" value="NZ_CP048222.1"/>
</dbReference>
<dbReference type="Gene3D" id="3.40.630.30">
    <property type="match status" value="1"/>
</dbReference>
<sequence>MKEDLLGVPETLQNSRILLKRYQEGEGKLVYALIRDNKIRLQDHFPRTISQITDEQKAELYVRNKMAEWYGQKGYFFGIWEKSSQTYIGQISVKNIDWEIPRAEIGYYISKEYEGRGLMTEVVKLIIKFSFEQLKVRKLFLRTTPSNARSSKLAENCGFVKEGWLRKDFLKADKTLVDIIYYGITLQDFQGMKL</sequence>
<gene>
    <name evidence="5" type="ORF">GXP67_34210</name>
</gene>